<dbReference type="Gene3D" id="1.25.40.10">
    <property type="entry name" value="Tetratricopeptide repeat domain"/>
    <property type="match status" value="1"/>
</dbReference>
<reference evidence="1 2" key="1">
    <citation type="submission" date="2020-09" db="EMBL/GenBank/DDBJ databases">
        <title>Dyella sp. 7MK23 isolated from forest soil.</title>
        <authorList>
            <person name="Fu J."/>
        </authorList>
    </citation>
    <scope>NUCLEOTIDE SEQUENCE [LARGE SCALE GENOMIC DNA]</scope>
    <source>
        <strain evidence="1 2">7MK23</strain>
    </source>
</reference>
<organism evidence="1 2">
    <name type="scientific">Dyella acidiphila</name>
    <dbReference type="NCBI Taxonomy" id="2775866"/>
    <lineage>
        <taxon>Bacteria</taxon>
        <taxon>Pseudomonadati</taxon>
        <taxon>Pseudomonadota</taxon>
        <taxon>Gammaproteobacteria</taxon>
        <taxon>Lysobacterales</taxon>
        <taxon>Rhodanobacteraceae</taxon>
        <taxon>Dyella</taxon>
    </lineage>
</organism>
<proteinExistence type="predicted"/>
<evidence type="ECO:0000313" key="2">
    <source>
        <dbReference type="Proteomes" id="UP000651010"/>
    </source>
</evidence>
<evidence type="ECO:0008006" key="3">
    <source>
        <dbReference type="Google" id="ProtNLM"/>
    </source>
</evidence>
<evidence type="ECO:0000313" key="1">
    <source>
        <dbReference type="EMBL" id="MBE1162351.1"/>
    </source>
</evidence>
<keyword evidence="2" id="KW-1185">Reference proteome</keyword>
<name>A0ABR9GEA5_9GAMM</name>
<gene>
    <name evidence="1" type="ORF">IGX34_18350</name>
</gene>
<dbReference type="Proteomes" id="UP000651010">
    <property type="component" value="Unassembled WGS sequence"/>
</dbReference>
<accession>A0ABR9GEA5</accession>
<comment type="caution">
    <text evidence="1">The sequence shown here is derived from an EMBL/GenBank/DDBJ whole genome shotgun (WGS) entry which is preliminary data.</text>
</comment>
<protein>
    <recommendedName>
        <fullName evidence="3">Sel1 repeat family protein</fullName>
    </recommendedName>
</protein>
<sequence>MITSFILSFAFLFFDAGQMNTVPGTSAAPVEMRSSVDDLSKAAALGDALAAAKLSDYFRYERNMDPKWKYWALVAAENGDVASQFDEYNILSDSSDPLVKRRAFYWLKKSAQGGFPYSKIEFQNCFPSGKFESLKQGCLGSGAHH</sequence>
<dbReference type="InterPro" id="IPR011990">
    <property type="entry name" value="TPR-like_helical_dom_sf"/>
</dbReference>
<dbReference type="RefSeq" id="WP_192557197.1">
    <property type="nucleotide sequence ID" value="NZ_JACZZA010000013.1"/>
</dbReference>
<dbReference type="EMBL" id="JACZZA010000013">
    <property type="protein sequence ID" value="MBE1162351.1"/>
    <property type="molecule type" value="Genomic_DNA"/>
</dbReference>